<dbReference type="RefSeq" id="WP_339555546.1">
    <property type="nucleotide sequence ID" value="NZ_CP159258.1"/>
</dbReference>
<feature type="domain" description="DUF1254" evidence="3">
    <location>
        <begin position="74"/>
        <end position="136"/>
    </location>
</feature>
<protein>
    <submittedName>
        <fullName evidence="4">DUF1254 domain-containing protein</fullName>
    </submittedName>
</protein>
<evidence type="ECO:0000259" key="3">
    <source>
        <dbReference type="Pfam" id="PF06863"/>
    </source>
</evidence>
<dbReference type="InterPro" id="IPR010679">
    <property type="entry name" value="DUF1254"/>
</dbReference>
<evidence type="ECO:0000256" key="1">
    <source>
        <dbReference type="SAM" id="SignalP"/>
    </source>
</evidence>
<reference evidence="4" key="1">
    <citation type="submission" date="2024-06" db="EMBL/GenBank/DDBJ databases">
        <title>The Caenorhabditis elegans bacterial microbiome influences microsporidia infection through nutrient limitation and inhibiting parasite invasion.</title>
        <authorList>
            <person name="Tamim El Jarkass H."/>
            <person name="Castelblanco S."/>
            <person name="Kaur M."/>
            <person name="Wan Y.C."/>
            <person name="Ellis A.E."/>
            <person name="Sheldon R.D."/>
            <person name="Lien E.C."/>
            <person name="Burton N.O."/>
            <person name="Wright G.D."/>
            <person name="Reinke A.W."/>
        </authorList>
    </citation>
    <scope>NUCLEOTIDE SEQUENCE</scope>
    <source>
        <strain evidence="4">MYb327</strain>
    </source>
</reference>
<dbReference type="PANTHER" id="PTHR36509">
    <property type="entry name" value="BLL3101 PROTEIN"/>
    <property type="match status" value="1"/>
</dbReference>
<dbReference type="EMBL" id="CP159258">
    <property type="protein sequence ID" value="XCG74880.1"/>
    <property type="molecule type" value="Genomic_DNA"/>
</dbReference>
<accession>A0AAU8E3G7</accession>
<feature type="domain" description="DUF1214" evidence="2">
    <location>
        <begin position="268"/>
        <end position="350"/>
    </location>
</feature>
<proteinExistence type="predicted"/>
<name>A0AAU8E3G7_9PSED</name>
<feature type="signal peptide" evidence="1">
    <location>
        <begin position="1"/>
        <end position="20"/>
    </location>
</feature>
<evidence type="ECO:0000259" key="2">
    <source>
        <dbReference type="Pfam" id="PF06742"/>
    </source>
</evidence>
<sequence length="368" mass="40811">MKLLAPTTVLLSLLAMSIHAAQAEEKTPLLSLDAARQLETTLVGQKNVAVTPENFAFSTLDESMQNEVKLGATNKFYNHRKPMELDKQPAVLMNRDTLYSFAIIDASHGATIHVPKGDGRYTSVHVMQHDHVTDNVYYGEGEYTIDPKTVTNFVVVNIRTQVNPNDPADVAKANAIQDQYKVSFPAGYTPKAFKAIDWNQEQLKQVKAHYVKVADTRGVSKTMGARGTIPQDDINVGVAVATGLLPDQHAWYSFKSYKVKKDTCYTANYPVPGMANPQLGFYSMTIYGNDLYLHTEEGSSLSNHEIVPNKDGKTFTLHFGSPQSCGKDAANLLTAPTDNWTLAFRVYMPDKSVQNNEYKLPEPKPFSQ</sequence>
<dbReference type="AlphaFoldDB" id="A0AAU8E3G7"/>
<dbReference type="Pfam" id="PF06863">
    <property type="entry name" value="DUF1254"/>
    <property type="match status" value="1"/>
</dbReference>
<dbReference type="Pfam" id="PF06742">
    <property type="entry name" value="DUF1214"/>
    <property type="match status" value="1"/>
</dbReference>
<gene>
    <name evidence="4" type="ORF">ABVN21_01985</name>
</gene>
<feature type="chain" id="PRO_5043829340" evidence="1">
    <location>
        <begin position="21"/>
        <end position="368"/>
    </location>
</feature>
<dbReference type="InterPro" id="IPR010621">
    <property type="entry name" value="DUF1214"/>
</dbReference>
<keyword evidence="1" id="KW-0732">Signal</keyword>
<organism evidence="4">
    <name type="scientific">Pseudomonas sp. MYb327</name>
    <dbReference type="NCBI Taxonomy" id="2745230"/>
    <lineage>
        <taxon>Bacteria</taxon>
        <taxon>Pseudomonadati</taxon>
        <taxon>Pseudomonadota</taxon>
        <taxon>Gammaproteobacteria</taxon>
        <taxon>Pseudomonadales</taxon>
        <taxon>Pseudomonadaceae</taxon>
        <taxon>Pseudomonas</taxon>
    </lineage>
</organism>
<dbReference type="PANTHER" id="PTHR36509:SF3">
    <property type="entry name" value="SIGNAL PEPTIDE PROTEIN"/>
    <property type="match status" value="1"/>
</dbReference>
<dbReference type="Gene3D" id="2.60.120.1600">
    <property type="match status" value="1"/>
</dbReference>
<evidence type="ECO:0000313" key="4">
    <source>
        <dbReference type="EMBL" id="XCG74880.1"/>
    </source>
</evidence>
<dbReference type="SUPFAM" id="SSF160935">
    <property type="entry name" value="VPA0735-like"/>
    <property type="match status" value="1"/>
</dbReference>